<dbReference type="RefSeq" id="WP_008478098.1">
    <property type="nucleotide sequence ID" value="NZ_CAGS01000239.1"/>
</dbReference>
<dbReference type="SUPFAM" id="SSF55811">
    <property type="entry name" value="Nudix"/>
    <property type="match status" value="1"/>
</dbReference>
<dbReference type="OrthoDB" id="9804442at2"/>
<reference evidence="2 3" key="1">
    <citation type="journal article" date="2012" name="ISME J.">
        <title>Nitrification expanded: discovery, physiology and genomics of a nitrite-oxidizing bacterium from the phylum Chloroflexi.</title>
        <authorList>
            <person name="Sorokin D.Y."/>
            <person name="Lucker S."/>
            <person name="Vejmelkova D."/>
            <person name="Kostrikina N.A."/>
            <person name="Kleerebezem R."/>
            <person name="Rijpstra W.I."/>
            <person name="Damste J.S."/>
            <person name="Le Paslier D."/>
            <person name="Muyzer G."/>
            <person name="Wagner M."/>
            <person name="van Loosdrecht M.C."/>
            <person name="Daims H."/>
        </authorList>
    </citation>
    <scope>NUCLEOTIDE SEQUENCE [LARGE SCALE GENOMIC DNA]</scope>
    <source>
        <strain evidence="3">none</strain>
    </source>
</reference>
<dbReference type="EMBL" id="CAGS01000239">
    <property type="protein sequence ID" value="CCF84160.1"/>
    <property type="molecule type" value="Genomic_DNA"/>
</dbReference>
<dbReference type="Pfam" id="PF00293">
    <property type="entry name" value="NUDIX"/>
    <property type="match status" value="1"/>
</dbReference>
<keyword evidence="3" id="KW-1185">Reference proteome</keyword>
<dbReference type="AlphaFoldDB" id="I4EHJ8"/>
<dbReference type="InterPro" id="IPR000086">
    <property type="entry name" value="NUDIX_hydrolase_dom"/>
</dbReference>
<proteinExistence type="predicted"/>
<evidence type="ECO:0000313" key="2">
    <source>
        <dbReference type="EMBL" id="CCF84160.1"/>
    </source>
</evidence>
<feature type="domain" description="Nudix hydrolase" evidence="1">
    <location>
        <begin position="11"/>
        <end position="101"/>
    </location>
</feature>
<dbReference type="Gene3D" id="3.90.79.10">
    <property type="entry name" value="Nucleoside Triphosphate Pyrophosphohydrolase"/>
    <property type="match status" value="1"/>
</dbReference>
<evidence type="ECO:0000313" key="3">
    <source>
        <dbReference type="Proteomes" id="UP000004221"/>
    </source>
</evidence>
<comment type="caution">
    <text evidence="2">The sequence shown here is derived from an EMBL/GenBank/DDBJ whole genome shotgun (WGS) entry which is preliminary data.</text>
</comment>
<protein>
    <recommendedName>
        <fullName evidence="1">Nudix hydrolase domain-containing protein</fullName>
    </recommendedName>
</protein>
<organism evidence="2 3">
    <name type="scientific">Nitrolancea hollandica Lb</name>
    <dbReference type="NCBI Taxonomy" id="1129897"/>
    <lineage>
        <taxon>Bacteria</taxon>
        <taxon>Pseudomonadati</taxon>
        <taxon>Thermomicrobiota</taxon>
        <taxon>Thermomicrobia</taxon>
        <taxon>Sphaerobacterales</taxon>
        <taxon>Sphaerobacterineae</taxon>
        <taxon>Sphaerobacteraceae</taxon>
        <taxon>Nitrolancea</taxon>
    </lineage>
</organism>
<dbReference type="Proteomes" id="UP000004221">
    <property type="component" value="Unassembled WGS sequence"/>
</dbReference>
<evidence type="ECO:0000259" key="1">
    <source>
        <dbReference type="Pfam" id="PF00293"/>
    </source>
</evidence>
<accession>I4EHJ8</accession>
<name>I4EHJ8_9BACT</name>
<dbReference type="InterPro" id="IPR015797">
    <property type="entry name" value="NUDIX_hydrolase-like_dom_sf"/>
</dbReference>
<gene>
    <name evidence="2" type="ORF">NITHO_3130002</name>
</gene>
<sequence length="161" mass="17336">MAGEVAHVHLIARAIIPFGREVVMLEMPGDHGNVLTLPGGAVQFGETGVDTLARLLRSEAGMEARVTRLVYVAEVFDGRALHEIGLYYLAELADDAEMSADAPLALALQVVDPRTAVAPIEPRFLRALLIEDLETGFVRPVAHVVARQSSDGMPPDVSVTW</sequence>